<feature type="region of interest" description="Disordered" evidence="1">
    <location>
        <begin position="205"/>
        <end position="442"/>
    </location>
</feature>
<feature type="compositionally biased region" description="Low complexity" evidence="1">
    <location>
        <begin position="43"/>
        <end position="54"/>
    </location>
</feature>
<keyword evidence="3" id="KW-1185">Reference proteome</keyword>
<dbReference type="STRING" id="1077348.A0A2G8SM44"/>
<evidence type="ECO:0000256" key="1">
    <source>
        <dbReference type="SAM" id="MobiDB-lite"/>
    </source>
</evidence>
<sequence>MATTLTIETRVRGKRAAVPVLLEAFPVPPSFIPHSPLVPNVSSFPRSPSPLLSSPKPPPSSPPSVPLPPVPGPSRITEHETLMFISAARSRRTSKMSVASCSTYSQRDSIISADGCSPPSLSLSNSTLYDSSRSLRSFSSSSSLSVPLPRHTERSPVIQPRIAEEDAADLTRMSLDEISMHSPLPEHLSDDEKVLDIGISRRLSRYDPRDSISSVDMSEIPPLHDEMDAGAPAPLLPPMVIPARARSLPRRLRHSAEKALPPLPPPPLTQPPPPPSETPPPTAPSQPLSRSVLQALAHTRTDRADSPDIGEILASTPRPRRKSSHGSGLRSRSTSRSARGLKRAFSEAQSAPGSRRGSALSSGSGGGGHRTSAPSVPSLPSSNLAGRGRSRERSRFRAGSPNELAYAQTAMTQEPESWNEDSFVSDYGTPLDETGTPYDVVDGDEEARLDRELDGDGSDSDSDLDLHTPLPQLMVRDGLLSPNSKLVASSSRGATPLPNDRPGSSFSVASAAGSVMTKNGLFKDERDTVKRRVRHRDGKLLRGGIGLTTGLGWSDSEDEDAPSPLSELRVAFIQRRSRIKKRHRRVWRASKAPSIVGATDCLVASASWFEPEQEDEYVQLIVQRVLNICDVQDNVARIDVFAALLTRVHVKSP</sequence>
<feature type="compositionally biased region" description="Low complexity" evidence="1">
    <location>
        <begin position="350"/>
        <end position="362"/>
    </location>
</feature>
<feature type="region of interest" description="Disordered" evidence="1">
    <location>
        <begin position="43"/>
        <end position="76"/>
    </location>
</feature>
<feature type="region of interest" description="Disordered" evidence="1">
    <location>
        <begin position="484"/>
        <end position="506"/>
    </location>
</feature>
<evidence type="ECO:0000313" key="2">
    <source>
        <dbReference type="EMBL" id="PIL34648.1"/>
    </source>
</evidence>
<feature type="compositionally biased region" description="Polar residues" evidence="1">
    <location>
        <begin position="374"/>
        <end position="384"/>
    </location>
</feature>
<proteinExistence type="predicted"/>
<feature type="region of interest" description="Disordered" evidence="1">
    <location>
        <begin position="139"/>
        <end position="163"/>
    </location>
</feature>
<feature type="compositionally biased region" description="Polar residues" evidence="1">
    <location>
        <begin position="409"/>
        <end position="422"/>
    </location>
</feature>
<feature type="compositionally biased region" description="Pro residues" evidence="1">
    <location>
        <begin position="55"/>
        <end position="72"/>
    </location>
</feature>
<accession>A0A2G8SM44</accession>
<name>A0A2G8SM44_9APHY</name>
<reference evidence="2 3" key="1">
    <citation type="journal article" date="2015" name="Sci. Rep.">
        <title>Chromosome-level genome map provides insights into diverse defense mechanisms in the medicinal fungus Ganoderma sinense.</title>
        <authorList>
            <person name="Zhu Y."/>
            <person name="Xu J."/>
            <person name="Sun C."/>
            <person name="Zhou S."/>
            <person name="Xu H."/>
            <person name="Nelson D.R."/>
            <person name="Qian J."/>
            <person name="Song J."/>
            <person name="Luo H."/>
            <person name="Xiang L."/>
            <person name="Li Y."/>
            <person name="Xu Z."/>
            <person name="Ji A."/>
            <person name="Wang L."/>
            <person name="Lu S."/>
            <person name="Hayward A."/>
            <person name="Sun W."/>
            <person name="Li X."/>
            <person name="Schwartz D.C."/>
            <person name="Wang Y."/>
            <person name="Chen S."/>
        </authorList>
    </citation>
    <scope>NUCLEOTIDE SEQUENCE [LARGE SCALE GENOMIC DNA]</scope>
    <source>
        <strain evidence="2 3">ZZ0214-1</strain>
    </source>
</reference>
<feature type="compositionally biased region" description="Polar residues" evidence="1">
    <location>
        <begin position="484"/>
        <end position="493"/>
    </location>
</feature>
<organism evidence="2 3">
    <name type="scientific">Ganoderma sinense ZZ0214-1</name>
    <dbReference type="NCBI Taxonomy" id="1077348"/>
    <lineage>
        <taxon>Eukaryota</taxon>
        <taxon>Fungi</taxon>
        <taxon>Dikarya</taxon>
        <taxon>Basidiomycota</taxon>
        <taxon>Agaricomycotina</taxon>
        <taxon>Agaricomycetes</taxon>
        <taxon>Polyporales</taxon>
        <taxon>Polyporaceae</taxon>
        <taxon>Ganoderma</taxon>
    </lineage>
</organism>
<dbReference type="EMBL" id="AYKW01000005">
    <property type="protein sequence ID" value="PIL34648.1"/>
    <property type="molecule type" value="Genomic_DNA"/>
</dbReference>
<feature type="compositionally biased region" description="Pro residues" evidence="1">
    <location>
        <begin position="261"/>
        <end position="284"/>
    </location>
</feature>
<dbReference type="Proteomes" id="UP000230002">
    <property type="component" value="Unassembled WGS sequence"/>
</dbReference>
<dbReference type="AlphaFoldDB" id="A0A2G8SM44"/>
<comment type="caution">
    <text evidence="2">The sequence shown here is derived from an EMBL/GenBank/DDBJ whole genome shotgun (WGS) entry which is preliminary data.</text>
</comment>
<protein>
    <submittedName>
        <fullName evidence="2">Uncharacterized protein</fullName>
    </submittedName>
</protein>
<feature type="compositionally biased region" description="Low complexity" evidence="1">
    <location>
        <begin position="325"/>
        <end position="338"/>
    </location>
</feature>
<gene>
    <name evidence="2" type="ORF">GSI_03427</name>
</gene>
<dbReference type="OrthoDB" id="3064136at2759"/>
<evidence type="ECO:0000313" key="3">
    <source>
        <dbReference type="Proteomes" id="UP000230002"/>
    </source>
</evidence>